<name>A0A2U8QY01_9FLAO</name>
<dbReference type="Proteomes" id="UP000245429">
    <property type="component" value="Chromosome"/>
</dbReference>
<reference evidence="1 2" key="1">
    <citation type="submission" date="2018-05" db="EMBL/GenBank/DDBJ databases">
        <title>Flavobacterium sp. MEBiC07310.</title>
        <authorList>
            <person name="Baek K."/>
        </authorList>
    </citation>
    <scope>NUCLEOTIDE SEQUENCE [LARGE SCALE GENOMIC DNA]</scope>
    <source>
        <strain evidence="1 2">MEBiC07310</strain>
    </source>
</reference>
<sequence length="104" mass="12396">MDWKIKLDNPYGGHWLDTVNSRLLVKTVYWKNVAEYDVTSGKLISYIKNDSLQKLIESKMKDEKLLESHEYHFIEKGIEYTLKCRPSKGNEVGEYTIEIEKYYR</sequence>
<evidence type="ECO:0000313" key="2">
    <source>
        <dbReference type="Proteomes" id="UP000245429"/>
    </source>
</evidence>
<dbReference type="EMBL" id="CP029463">
    <property type="protein sequence ID" value="AWM15100.1"/>
    <property type="molecule type" value="Genomic_DNA"/>
</dbReference>
<proteinExistence type="predicted"/>
<organism evidence="1 2">
    <name type="scientific">Flavobacterium sediminis</name>
    <dbReference type="NCBI Taxonomy" id="2201181"/>
    <lineage>
        <taxon>Bacteria</taxon>
        <taxon>Pseudomonadati</taxon>
        <taxon>Bacteroidota</taxon>
        <taxon>Flavobacteriia</taxon>
        <taxon>Flavobacteriales</taxon>
        <taxon>Flavobacteriaceae</taxon>
        <taxon>Flavobacterium</taxon>
    </lineage>
</organism>
<keyword evidence="2" id="KW-1185">Reference proteome</keyword>
<protein>
    <submittedName>
        <fullName evidence="1">Uncharacterized protein</fullName>
    </submittedName>
</protein>
<dbReference type="KEGG" id="fse:DI487_15405"/>
<evidence type="ECO:0000313" key="1">
    <source>
        <dbReference type="EMBL" id="AWM15100.1"/>
    </source>
</evidence>
<gene>
    <name evidence="1" type="ORF">DI487_15405</name>
</gene>
<dbReference type="RefSeq" id="WP_109570438.1">
    <property type="nucleotide sequence ID" value="NZ_CP029463.1"/>
</dbReference>
<accession>A0A2U8QY01</accession>
<dbReference type="AlphaFoldDB" id="A0A2U8QY01"/>